<evidence type="ECO:0000313" key="2">
    <source>
        <dbReference type="Proteomes" id="UP000287447"/>
    </source>
</evidence>
<dbReference type="Proteomes" id="UP000287447">
    <property type="component" value="Unassembled WGS sequence"/>
</dbReference>
<protein>
    <submittedName>
        <fullName evidence="1">Uncharacterized protein</fullName>
    </submittedName>
</protein>
<dbReference type="RefSeq" id="WP_127768102.1">
    <property type="nucleotide sequence ID" value="NZ_SADE01000004.1"/>
</dbReference>
<dbReference type="Pfam" id="PF19879">
    <property type="entry name" value="DUF6352"/>
    <property type="match status" value="1"/>
</dbReference>
<organism evidence="1 2">
    <name type="scientific">Hwanghaeella grinnelliae</name>
    <dbReference type="NCBI Taxonomy" id="2500179"/>
    <lineage>
        <taxon>Bacteria</taxon>
        <taxon>Pseudomonadati</taxon>
        <taxon>Pseudomonadota</taxon>
        <taxon>Alphaproteobacteria</taxon>
        <taxon>Rhodospirillales</taxon>
        <taxon>Rhodospirillaceae</taxon>
        <taxon>Hwanghaeella</taxon>
    </lineage>
</organism>
<dbReference type="EMBL" id="SADE01000004">
    <property type="protein sequence ID" value="RVU34072.1"/>
    <property type="molecule type" value="Genomic_DNA"/>
</dbReference>
<dbReference type="InterPro" id="IPR045932">
    <property type="entry name" value="DUF6352"/>
</dbReference>
<dbReference type="AlphaFoldDB" id="A0A3S2VMT8"/>
<keyword evidence="2" id="KW-1185">Reference proteome</keyword>
<sequence length="337" mass="38097">MMDFWRTSGFHILERNAEGRLAVTDEYCRAFWRRPEVAPVEESCDAERALHAAMFENPTAEPDPARLDAFADKDAADNFRVLSGFLRDLKTAGTLEDFYLGLFRSGRVAIPPLFIDQMAHALTRNVLDGVANPLQARAGELFFRSQRTTIEDGAIMLADEDTVEMYSQTGGFGDLGRLLMEGQATMREVTLDVLTEDNADLYWDRSDRFDTVLDITFPRPGLDALCRAMEVWIGHFLGMETRIHPVQSISDEKWRWHIGLDSTATAILNTLYQGEDVSEDQMSRLLSLFRLEIKDQALVLDDVAGKPVYLALAMDETDRVQMKPQNLLVNLPLKRSA</sequence>
<evidence type="ECO:0000313" key="1">
    <source>
        <dbReference type="EMBL" id="RVU34072.1"/>
    </source>
</evidence>
<accession>A0A3S2VMT8</accession>
<comment type="caution">
    <text evidence="1">The sequence shown here is derived from an EMBL/GenBank/DDBJ whole genome shotgun (WGS) entry which is preliminary data.</text>
</comment>
<reference evidence="2" key="1">
    <citation type="submission" date="2019-01" db="EMBL/GenBank/DDBJ databases">
        <title>Gri0909 isolated from a small marine red alga.</title>
        <authorList>
            <person name="Kim J."/>
            <person name="Jeong S.E."/>
            <person name="Jeon C.O."/>
        </authorList>
    </citation>
    <scope>NUCLEOTIDE SEQUENCE [LARGE SCALE GENOMIC DNA]</scope>
    <source>
        <strain evidence="2">Gri0909</strain>
    </source>
</reference>
<gene>
    <name evidence="1" type="ORF">EOI86_23430</name>
</gene>
<name>A0A3S2VMT8_9PROT</name>
<proteinExistence type="predicted"/>
<dbReference type="OrthoDB" id="7062302at2"/>